<gene>
    <name evidence="3" type="ORF">V2V91_11090</name>
</gene>
<feature type="region of interest" description="Disordered" evidence="1">
    <location>
        <begin position="1"/>
        <end position="79"/>
    </location>
</feature>
<evidence type="ECO:0000256" key="2">
    <source>
        <dbReference type="SAM" id="Phobius"/>
    </source>
</evidence>
<organism evidence="3 4">
    <name type="scientific">Microbacterium schleiferi</name>
    <dbReference type="NCBI Taxonomy" id="69362"/>
    <lineage>
        <taxon>Bacteria</taxon>
        <taxon>Bacillati</taxon>
        <taxon>Actinomycetota</taxon>
        <taxon>Actinomycetes</taxon>
        <taxon>Micrococcales</taxon>
        <taxon>Microbacteriaceae</taxon>
        <taxon>Microbacterium</taxon>
    </lineage>
</organism>
<feature type="compositionally biased region" description="Polar residues" evidence="1">
    <location>
        <begin position="20"/>
        <end position="46"/>
    </location>
</feature>
<proteinExistence type="predicted"/>
<keyword evidence="2" id="KW-0812">Transmembrane</keyword>
<sequence length="699" mass="75659">MTTVDGDRQADSVPAGEPSPNDQPALSAGHSSDSQAITRRTRSSAPSVVPKPPTTRRETRTRRSPARPLARHAAPESGASRRRRGWRTFWIALSPLGLILLGTVILGGVFALQVLEVRDDLETVKSQLGGLAEAAVSGNTATLQQAGDEIVARTQRASETANGPLWDLASTLPRIGNNVLAVRTVAEAVNTIASESIPPVVNMVSAANVDEQRAEGSLGINLQPFLEAETVLPTIISSFEDASAIAANMDRTDVLPAVYEPMDEMVGLLDQAIPILKVAQENLPALLQAAGANGPMLYQVMIQTPAEIRATGGGVAHWLILKVDNGQAELVGQDNGVDLMYSRLPSLGFDTVNGSLITLPRDVKSLYPRELVNWSSNFTMTPEFPRAVELFQATREWEDLPEFDGAISIDPIVLAHLIEATGPLTLDSGEQVTAENTASLLMSEPYERFGADNAAMDAYFNEVTSKMFSALTSGNWEFGAMWDQLVRSASEGRIQMWFDDPGLEAFATEYGLDASLREDNADATQLGIYFNDYSIGKLNYHLTYDQHATCNVDERTITVSMNLHNSITKDIKSEYTLGLRNVNRGIDPRTMMLDVLFFAPPGGEILSTDPKRGDYQDSYFRDRSGVDHGNEGLSRTLLLPMGESRTVSYTVQLPEGPLGPLQLRHTPGANDTQVTVDANCASLFASPEGSTNISLTKIG</sequence>
<evidence type="ECO:0000256" key="1">
    <source>
        <dbReference type="SAM" id="MobiDB-lite"/>
    </source>
</evidence>
<dbReference type="Proteomes" id="UP001351900">
    <property type="component" value="Unassembled WGS sequence"/>
</dbReference>
<evidence type="ECO:0000313" key="4">
    <source>
        <dbReference type="Proteomes" id="UP001351900"/>
    </source>
</evidence>
<dbReference type="RefSeq" id="WP_331791886.1">
    <property type="nucleotide sequence ID" value="NZ_BAAAUO010000001.1"/>
</dbReference>
<evidence type="ECO:0000313" key="3">
    <source>
        <dbReference type="EMBL" id="MEF2255671.1"/>
    </source>
</evidence>
<keyword evidence="2" id="KW-1133">Transmembrane helix</keyword>
<dbReference type="Pfam" id="PF13196">
    <property type="entry name" value="DUF4012"/>
    <property type="match status" value="1"/>
</dbReference>
<dbReference type="InterPro" id="IPR025101">
    <property type="entry name" value="DUF4012"/>
</dbReference>
<protein>
    <submittedName>
        <fullName evidence="3">DUF4012 domain-containing protein</fullName>
    </submittedName>
</protein>
<dbReference type="EMBL" id="JAZHOV010000006">
    <property type="protein sequence ID" value="MEF2255671.1"/>
    <property type="molecule type" value="Genomic_DNA"/>
</dbReference>
<feature type="transmembrane region" description="Helical" evidence="2">
    <location>
        <begin position="89"/>
        <end position="112"/>
    </location>
</feature>
<comment type="caution">
    <text evidence="3">The sequence shown here is derived from an EMBL/GenBank/DDBJ whole genome shotgun (WGS) entry which is preliminary data.</text>
</comment>
<name>A0ABU7V9J7_9MICO</name>
<reference evidence="3 4" key="1">
    <citation type="submission" date="2024-01" db="EMBL/GenBank/DDBJ databases">
        <title>the genome sequence of strain Microbacterium schleiferi NBRC 15075.</title>
        <authorList>
            <person name="Ding Y."/>
            <person name="Zhang G."/>
        </authorList>
    </citation>
    <scope>NUCLEOTIDE SEQUENCE [LARGE SCALE GENOMIC DNA]</scope>
    <source>
        <strain evidence="3 4">NBRC 15075</strain>
    </source>
</reference>
<keyword evidence="4" id="KW-1185">Reference proteome</keyword>
<keyword evidence="2" id="KW-0472">Membrane</keyword>
<feature type="compositionally biased region" description="Basic and acidic residues" evidence="1">
    <location>
        <begin position="1"/>
        <end position="10"/>
    </location>
</feature>
<accession>A0ABU7V9J7</accession>